<evidence type="ECO:0000256" key="7">
    <source>
        <dbReference type="ARBA" id="ARBA00022839"/>
    </source>
</evidence>
<comment type="cofactor">
    <cofactor evidence="12">
        <name>iron-sulfur cluster</name>
        <dbReference type="ChEBI" id="CHEBI:30408"/>
    </cofactor>
</comment>
<dbReference type="InterPro" id="IPR011604">
    <property type="entry name" value="PDDEXK-like_dom_sf"/>
</dbReference>
<keyword evidence="11 12" id="KW-0464">Manganese</keyword>
<dbReference type="Proteomes" id="UP000242881">
    <property type="component" value="Unassembled WGS sequence"/>
</dbReference>
<dbReference type="GO" id="GO:0051607">
    <property type="term" value="P:defense response to virus"/>
    <property type="evidence" value="ECO:0007669"/>
    <property type="project" value="UniProtKB-KW"/>
</dbReference>
<evidence type="ECO:0000259" key="13">
    <source>
        <dbReference type="Pfam" id="PF12705"/>
    </source>
</evidence>
<evidence type="ECO:0000256" key="12">
    <source>
        <dbReference type="RuleBase" id="RU365022"/>
    </source>
</evidence>
<dbReference type="AlphaFoldDB" id="A0A2J6WGG1"/>
<keyword evidence="9 12" id="KW-0411">Iron-sulfur</keyword>
<evidence type="ECO:0000256" key="6">
    <source>
        <dbReference type="ARBA" id="ARBA00022801"/>
    </source>
</evidence>
<dbReference type="GO" id="GO:0046872">
    <property type="term" value="F:metal ion binding"/>
    <property type="evidence" value="ECO:0007669"/>
    <property type="project" value="UniProtKB-KW"/>
</dbReference>
<comment type="function">
    <text evidence="12">CRISPR (clustered regularly interspaced short palindromic repeat) is an adaptive immune system that provides protection against mobile genetic elements (viruses, transposable elements and conjugative plasmids). CRISPR clusters contain sequences complementary to antecedent mobile elements and target invading nucleic acids. CRISPR clusters are transcribed and processed into CRISPR RNA (crRNA).</text>
</comment>
<dbReference type="NCBIfam" id="TIGR00372">
    <property type="entry name" value="cas4"/>
    <property type="match status" value="1"/>
</dbReference>
<keyword evidence="4 12" id="KW-0540">Nuclease</keyword>
<dbReference type="CDD" id="cd09637">
    <property type="entry name" value="Cas4_I-A_I-B_I-C_I-D_II-B"/>
    <property type="match status" value="1"/>
</dbReference>
<dbReference type="Gene3D" id="3.90.320.10">
    <property type="match status" value="1"/>
</dbReference>
<keyword evidence="8 12" id="KW-0408">Iron</keyword>
<dbReference type="GO" id="GO:0004527">
    <property type="term" value="F:exonuclease activity"/>
    <property type="evidence" value="ECO:0007669"/>
    <property type="project" value="UniProtKB-KW"/>
</dbReference>
<keyword evidence="5 12" id="KW-0479">Metal-binding</keyword>
<organism evidence="14 15">
    <name type="scientific">Calditerrivibrio nitroreducens</name>
    <dbReference type="NCBI Taxonomy" id="477976"/>
    <lineage>
        <taxon>Bacteria</taxon>
        <taxon>Pseudomonadati</taxon>
        <taxon>Deferribacterota</taxon>
        <taxon>Deferribacteres</taxon>
        <taxon>Deferribacterales</taxon>
        <taxon>Calditerrivibrionaceae</taxon>
    </lineage>
</organism>
<evidence type="ECO:0000256" key="8">
    <source>
        <dbReference type="ARBA" id="ARBA00023004"/>
    </source>
</evidence>
<sequence length="191" mass="22969">MITPSEVIEHIFCPRYTYFLNCLDIDQNEHLRYKVLKGREIHERREKTNFDYLRKRMNCVKKEIAVYLASKKYRVRGVVDEVLWLGDRTLAPLDYKYTEYSDFTFKTHKIQSVIYALLIRDNYSAEVNRGYICYVRNGNKLKEIVYSEKDFFEALSLINEIFEIIKKGYFPPKTKYDARCIDCCYRNICPK</sequence>
<dbReference type="PANTHER" id="PTHR36531">
    <property type="entry name" value="CRISPR-ASSOCIATED EXONUCLEASE CAS4"/>
    <property type="match status" value="1"/>
</dbReference>
<dbReference type="PANTHER" id="PTHR36531:SF2">
    <property type="entry name" value="CRISPR-ASSOCIATED EXONUCLEASE CAS4"/>
    <property type="match status" value="1"/>
</dbReference>
<dbReference type="InterPro" id="IPR051827">
    <property type="entry name" value="Cas4_exonuclease"/>
</dbReference>
<comment type="similarity">
    <text evidence="1 12">Belongs to the CRISPR-associated exonuclease Cas4 family.</text>
</comment>
<evidence type="ECO:0000256" key="10">
    <source>
        <dbReference type="ARBA" id="ARBA00023118"/>
    </source>
</evidence>
<evidence type="ECO:0000256" key="2">
    <source>
        <dbReference type="ARBA" id="ARBA00012768"/>
    </source>
</evidence>
<protein>
    <recommendedName>
        <fullName evidence="3 12">CRISPR-associated exonuclease Cas4</fullName>
        <ecNumber evidence="2 12">3.1.12.1</ecNumber>
    </recommendedName>
</protein>
<evidence type="ECO:0000313" key="14">
    <source>
        <dbReference type="EMBL" id="PMP69446.1"/>
    </source>
</evidence>
<evidence type="ECO:0000313" key="15">
    <source>
        <dbReference type="Proteomes" id="UP000242881"/>
    </source>
</evidence>
<evidence type="ECO:0000256" key="3">
    <source>
        <dbReference type="ARBA" id="ARBA00020049"/>
    </source>
</evidence>
<accession>A0A2J6WGG1</accession>
<evidence type="ECO:0000256" key="1">
    <source>
        <dbReference type="ARBA" id="ARBA00009189"/>
    </source>
</evidence>
<dbReference type="InterPro" id="IPR038726">
    <property type="entry name" value="PDDEXK_AddAB-type"/>
</dbReference>
<dbReference type="EMBL" id="PNIN01000072">
    <property type="protein sequence ID" value="PMP69446.1"/>
    <property type="molecule type" value="Genomic_DNA"/>
</dbReference>
<keyword evidence="7 12" id="KW-0269">Exonuclease</keyword>
<evidence type="ECO:0000256" key="4">
    <source>
        <dbReference type="ARBA" id="ARBA00022722"/>
    </source>
</evidence>
<evidence type="ECO:0000256" key="5">
    <source>
        <dbReference type="ARBA" id="ARBA00022723"/>
    </source>
</evidence>
<comment type="cofactor">
    <cofactor evidence="12">
        <name>Mg(2+)</name>
        <dbReference type="ChEBI" id="CHEBI:18420"/>
    </cofactor>
    <cofactor evidence="12">
        <name>Mn(2+)</name>
        <dbReference type="ChEBI" id="CHEBI:29035"/>
    </cofactor>
    <text evidence="12">Mg(2+) or Mn(2+) required for ssDNA cleavage activity.</text>
</comment>
<dbReference type="EC" id="3.1.12.1" evidence="2 12"/>
<reference evidence="14 15" key="1">
    <citation type="submission" date="2018-01" db="EMBL/GenBank/DDBJ databases">
        <title>Metagenomic assembled genomes from two thermal pools in the Uzon Caldera, Kamchatka, Russia.</title>
        <authorList>
            <person name="Wilkins L."/>
            <person name="Ettinger C."/>
        </authorList>
    </citation>
    <scope>NUCLEOTIDE SEQUENCE [LARGE SCALE GENOMIC DNA]</scope>
    <source>
        <strain evidence="14">ZAV-05</strain>
    </source>
</reference>
<evidence type="ECO:0000256" key="11">
    <source>
        <dbReference type="ARBA" id="ARBA00023211"/>
    </source>
</evidence>
<dbReference type="Pfam" id="PF12705">
    <property type="entry name" value="PDDEXK_1"/>
    <property type="match status" value="1"/>
</dbReference>
<keyword evidence="10 12" id="KW-0051">Antiviral defense</keyword>
<evidence type="ECO:0000256" key="9">
    <source>
        <dbReference type="ARBA" id="ARBA00023014"/>
    </source>
</evidence>
<name>A0A2J6WGG1_9BACT</name>
<dbReference type="GO" id="GO:0051536">
    <property type="term" value="F:iron-sulfur cluster binding"/>
    <property type="evidence" value="ECO:0007669"/>
    <property type="project" value="UniProtKB-KW"/>
</dbReference>
<proteinExistence type="inferred from homology"/>
<dbReference type="InterPro" id="IPR013343">
    <property type="entry name" value="CRISPR-assoc_prot_Cas4"/>
</dbReference>
<feature type="domain" description="PD-(D/E)XK endonuclease-like" evidence="13">
    <location>
        <begin position="52"/>
        <end position="190"/>
    </location>
</feature>
<gene>
    <name evidence="14" type="primary">cas4</name>
    <name evidence="14" type="ORF">C0187_06970</name>
</gene>
<keyword evidence="6 12" id="KW-0378">Hydrolase</keyword>
<comment type="caution">
    <text evidence="14">The sequence shown here is derived from an EMBL/GenBank/DDBJ whole genome shotgun (WGS) entry which is preliminary data.</text>
</comment>